<accession>A0AC58S8Z3</accession>
<gene>
    <name evidence="2" type="primary">LOC107777264</name>
</gene>
<reference evidence="1" key="1">
    <citation type="journal article" date="2014" name="Nat. Commun.">
        <title>The tobacco genome sequence and its comparison with those of tomato and potato.</title>
        <authorList>
            <person name="Sierro N."/>
            <person name="Battey J.N."/>
            <person name="Ouadi S."/>
            <person name="Bakaher N."/>
            <person name="Bovet L."/>
            <person name="Willig A."/>
            <person name="Goepfert S."/>
            <person name="Peitsch M.C."/>
            <person name="Ivanov N.V."/>
        </authorList>
    </citation>
    <scope>NUCLEOTIDE SEQUENCE [LARGE SCALE GENOMIC DNA]</scope>
</reference>
<protein>
    <submittedName>
        <fullName evidence="2">Uncharacterized protein LOC107777264</fullName>
    </submittedName>
</protein>
<sequence length="465" mass="53634">MVQEEMTQRVKNLEQRLKNMQGLTGQKSVALKDLCMFPDVHLPHGLKTPKFEKYDGHGDPIAHLKRYCNQLRGAGRNEELLMAYFRESLTGVASEWFMHQDTSRWYVWDDMAQAFVKQFQYNIDIAPDRNSLSNLKKKPTESFREYAIKWIEQAARVKPPMDEHELITIFLQAQEPDYFQNMMSAVGKSFSEAIKMGEMIENGLKTGKIISQAILKAATQAVPIESDNFSNTNEKHEEIMMTSGSRRGLRRASRRYEQPHQVSHDSPEYYYPLQNHQYSVAAPQYVARPPRHPRRRAPAPQNLHQPPQNFQMPYNPHPSQGYRREQRLKDNFTTIGESYASLFEKLKHYDMISPIPPNHVDTRARSFDPSQRFEYHSNAQGHNVESCQDLTREIERMIQENLIVIQDSDTQNIAQNPLPAHHDAHFVGMMPGDMEYENPLGNLLTEVNDGEIGEGSADSDEQICG</sequence>
<dbReference type="Proteomes" id="UP000790787">
    <property type="component" value="Chromosome 11"/>
</dbReference>
<evidence type="ECO:0000313" key="1">
    <source>
        <dbReference type="Proteomes" id="UP000790787"/>
    </source>
</evidence>
<reference evidence="2" key="2">
    <citation type="submission" date="2025-08" db="UniProtKB">
        <authorList>
            <consortium name="RefSeq"/>
        </authorList>
    </citation>
    <scope>IDENTIFICATION</scope>
    <source>
        <tissue evidence="2">Leaf</tissue>
    </source>
</reference>
<proteinExistence type="predicted"/>
<evidence type="ECO:0000313" key="2">
    <source>
        <dbReference type="RefSeq" id="XP_075081447.1"/>
    </source>
</evidence>
<organism evidence="1 2">
    <name type="scientific">Nicotiana tabacum</name>
    <name type="common">Common tobacco</name>
    <dbReference type="NCBI Taxonomy" id="4097"/>
    <lineage>
        <taxon>Eukaryota</taxon>
        <taxon>Viridiplantae</taxon>
        <taxon>Streptophyta</taxon>
        <taxon>Embryophyta</taxon>
        <taxon>Tracheophyta</taxon>
        <taxon>Spermatophyta</taxon>
        <taxon>Magnoliopsida</taxon>
        <taxon>eudicotyledons</taxon>
        <taxon>Gunneridae</taxon>
        <taxon>Pentapetalae</taxon>
        <taxon>asterids</taxon>
        <taxon>lamiids</taxon>
        <taxon>Solanales</taxon>
        <taxon>Solanaceae</taxon>
        <taxon>Nicotianoideae</taxon>
        <taxon>Nicotianeae</taxon>
        <taxon>Nicotiana</taxon>
    </lineage>
</organism>
<keyword evidence="1" id="KW-1185">Reference proteome</keyword>
<dbReference type="RefSeq" id="XP_075081447.1">
    <property type="nucleotide sequence ID" value="XM_075225346.1"/>
</dbReference>
<name>A0AC58S8Z3_TOBAC</name>